<dbReference type="Proteomes" id="UP001152795">
    <property type="component" value="Unassembled WGS sequence"/>
</dbReference>
<dbReference type="InterPro" id="IPR051697">
    <property type="entry name" value="Patched_domain-protein"/>
</dbReference>
<gene>
    <name evidence="1" type="ORF">PACLA_8A053194</name>
</gene>
<dbReference type="EMBL" id="CACRXK020003553">
    <property type="protein sequence ID" value="CAB3999272.1"/>
    <property type="molecule type" value="Genomic_DNA"/>
</dbReference>
<accession>A0A7D9E3N0</accession>
<reference evidence="1" key="1">
    <citation type="submission" date="2020-04" db="EMBL/GenBank/DDBJ databases">
        <authorList>
            <person name="Alioto T."/>
            <person name="Alioto T."/>
            <person name="Gomez Garrido J."/>
        </authorList>
    </citation>
    <scope>NUCLEOTIDE SEQUENCE</scope>
    <source>
        <strain evidence="1">A484AB</strain>
    </source>
</reference>
<dbReference type="PANTHER" id="PTHR10796:SF92">
    <property type="entry name" value="PATCHED-RELATED, ISOFORM A"/>
    <property type="match status" value="1"/>
</dbReference>
<dbReference type="AlphaFoldDB" id="A0A7D9E3N0"/>
<organism evidence="1 2">
    <name type="scientific">Paramuricea clavata</name>
    <name type="common">Red gorgonian</name>
    <name type="synonym">Violescent sea-whip</name>
    <dbReference type="NCBI Taxonomy" id="317549"/>
    <lineage>
        <taxon>Eukaryota</taxon>
        <taxon>Metazoa</taxon>
        <taxon>Cnidaria</taxon>
        <taxon>Anthozoa</taxon>
        <taxon>Octocorallia</taxon>
        <taxon>Malacalcyonacea</taxon>
        <taxon>Plexauridae</taxon>
        <taxon>Paramuricea</taxon>
    </lineage>
</organism>
<keyword evidence="2" id="KW-1185">Reference proteome</keyword>
<sequence length="373" mass="42177">MASENDDIDGFASQRDKGNHVNSDVEYLTKEQPPYGCGAGCLRQWAWFQKIFVVFLEKLFEKSAMFISQRPFHVIFFCLFVAIGLTCGFVKLDVEQNVKYLFLPEDSEASQDIRKARHFGFELEFRQEEIIVLPKYNKSVQSQECLAEMIDLHKIITQIKLHDDYCFKPNPNSNCASINLLEIFGYQKKNLVNISRRINTILQNDSFLMSNGRRLQDNVNQIFAKAASNGTKLDSRNALRIVYFMKEYPRGNEGREGILKWEKKFLNEISSFSENTTCANIVYAAERSLDDSVAESTASDIKFFALTFTIMGIFSGIINGRCADARFGHQLLGFGALLSIYLGVTAALGFLMLIGVPFVSMVGILPFLASVLV</sequence>
<dbReference type="PANTHER" id="PTHR10796">
    <property type="entry name" value="PATCHED-RELATED"/>
    <property type="match status" value="1"/>
</dbReference>
<evidence type="ECO:0000313" key="1">
    <source>
        <dbReference type="EMBL" id="CAB3999272.1"/>
    </source>
</evidence>
<name>A0A7D9E3N0_PARCT</name>
<dbReference type="OrthoDB" id="6510177at2759"/>
<evidence type="ECO:0000313" key="2">
    <source>
        <dbReference type="Proteomes" id="UP001152795"/>
    </source>
</evidence>
<comment type="caution">
    <text evidence="1">The sequence shown here is derived from an EMBL/GenBank/DDBJ whole genome shotgun (WGS) entry which is preliminary data.</text>
</comment>
<dbReference type="GO" id="GO:0016020">
    <property type="term" value="C:membrane"/>
    <property type="evidence" value="ECO:0007669"/>
    <property type="project" value="TreeGrafter"/>
</dbReference>
<proteinExistence type="predicted"/>
<protein>
    <submittedName>
        <fullName evidence="1">Patched domain-containing 3-like</fullName>
    </submittedName>
</protein>